<dbReference type="PROSITE" id="PS51892">
    <property type="entry name" value="SUBTILASE"/>
    <property type="match status" value="1"/>
</dbReference>
<evidence type="ECO:0000313" key="7">
    <source>
        <dbReference type="EMBL" id="MDY0404828.1"/>
    </source>
</evidence>
<dbReference type="InterPro" id="IPR015500">
    <property type="entry name" value="Peptidase_S8_subtilisin-rel"/>
</dbReference>
<feature type="active site" description="Charge relay system" evidence="5">
    <location>
        <position position="443"/>
    </location>
</feature>
<dbReference type="Gene3D" id="2.60.120.200">
    <property type="match status" value="1"/>
</dbReference>
<keyword evidence="2 5" id="KW-0645">Protease</keyword>
<dbReference type="SUPFAM" id="SSF49464">
    <property type="entry name" value="Carboxypeptidase regulatory domain-like"/>
    <property type="match status" value="2"/>
</dbReference>
<dbReference type="InterPro" id="IPR023828">
    <property type="entry name" value="Peptidase_S8_Ser-AS"/>
</dbReference>
<dbReference type="InterPro" id="IPR013783">
    <property type="entry name" value="Ig-like_fold"/>
</dbReference>
<dbReference type="NCBIfam" id="NF038128">
    <property type="entry name" value="choice_anch_J"/>
    <property type="match status" value="1"/>
</dbReference>
<dbReference type="InterPro" id="IPR033857">
    <property type="entry name" value="Bacillopeptidase_F"/>
</dbReference>
<dbReference type="Pfam" id="PF00082">
    <property type="entry name" value="Peptidase_S8"/>
    <property type="match status" value="1"/>
</dbReference>
<dbReference type="Gene3D" id="2.60.40.1120">
    <property type="entry name" value="Carboxypeptidase-like, regulatory domain"/>
    <property type="match status" value="2"/>
</dbReference>
<organism evidence="7 8">
    <name type="scientific">Tigheibacillus jepli</name>
    <dbReference type="NCBI Taxonomy" id="3035914"/>
    <lineage>
        <taxon>Bacteria</taxon>
        <taxon>Bacillati</taxon>
        <taxon>Bacillota</taxon>
        <taxon>Bacilli</taxon>
        <taxon>Bacillales</taxon>
        <taxon>Bacillaceae</taxon>
        <taxon>Tigheibacillus</taxon>
    </lineage>
</organism>
<evidence type="ECO:0000256" key="4">
    <source>
        <dbReference type="ARBA" id="ARBA00022825"/>
    </source>
</evidence>
<dbReference type="Pfam" id="PF09136">
    <property type="entry name" value="Glucodextran_B"/>
    <property type="match status" value="2"/>
</dbReference>
<dbReference type="InterPro" id="IPR036852">
    <property type="entry name" value="Peptidase_S8/S53_dom_sf"/>
</dbReference>
<comment type="similarity">
    <text evidence="1 5">Belongs to the peptidase S8 family.</text>
</comment>
<evidence type="ECO:0000259" key="6">
    <source>
        <dbReference type="Pfam" id="PF00082"/>
    </source>
</evidence>
<keyword evidence="4 5" id="KW-0720">Serine protease</keyword>
<dbReference type="RefSeq" id="WP_306068169.1">
    <property type="nucleotide sequence ID" value="NZ_JAROCA020000001.1"/>
</dbReference>
<feature type="domain" description="Peptidase S8/S53" evidence="6">
    <location>
        <begin position="205"/>
        <end position="495"/>
    </location>
</feature>
<gene>
    <name evidence="7" type="ORF">P5G51_004905</name>
</gene>
<dbReference type="InterPro" id="IPR050131">
    <property type="entry name" value="Peptidase_S8_subtilisin-like"/>
</dbReference>
<dbReference type="PANTHER" id="PTHR43806">
    <property type="entry name" value="PEPTIDASE S8"/>
    <property type="match status" value="1"/>
</dbReference>
<dbReference type="InterPro" id="IPR000209">
    <property type="entry name" value="Peptidase_S8/S53_dom"/>
</dbReference>
<dbReference type="SUPFAM" id="SSF49899">
    <property type="entry name" value="Concanavalin A-like lectins/glucanases"/>
    <property type="match status" value="1"/>
</dbReference>
<dbReference type="CDD" id="cd07481">
    <property type="entry name" value="Peptidases_S8_BacillopeptidaseF-like"/>
    <property type="match status" value="1"/>
</dbReference>
<accession>A0ABU5CH02</accession>
<sequence>MKNRTKHLIGKQIARLIILAMIFVLLLPANVTDAKTASKKGQESSMEKLDTRLQEAFKKKDVQRYIVILKEQVDTGKVALQARQRSANQSLSAAKTKKNVQQAVVSSLQKQAKGTQKGVLSYLKQDKQNIKAYQSFFIVNGVAVTGTKMAAQKIAAMPEVKTILLDEKQHIISDKNDKNVPEEGAVEWNIDRVGATDVWKKGITGENAVVANIDSGVVGEHPALKRQYRGYNPDDPEHPSNEFNWHDAVFDRKSPADSDGHGTHTMGTMVGRDADGQHNIGVAPGAKWIAARAFYGDEGYDSYILEAAQWVLAPTDENGEPHPEKAPDVVNNSWGGSPINNDWFLPMVKAWRSVGIIPVFSIGNTGWFDDADPGSASAPGNYKEVIGVGATDENDALADFSLRGPSEDGAVKPDITAPGVNIRSSWPGATWDQFSYRTANGTSMAAPHVAAAVSLMKQVDDTLTVEQIEDILKLTALRKTDDAYPDMPNNGYGYGLLDVKAAVDAVQKGIGNIDGQITAAGEDKHAPTYKHDVRKALFIGRDENFSIQVTDDVSVDHVTLHMKKKGQEEKTYSAKRIAGDHFDGTYEAVVPKKDVEGESITYWWVMKDFSGKQTTSEMYTVPVKEGVSAGYKEDFEGFPDGWYSYGTYNSWEWGVPEYGPDKAASGKKVMGTNLRGLYAADADMTLVMPPVLVSDQTTLRFKNWYKLGSLGQDIGTVFISKDNETWEPLYQVRLSNERWHEIGIDLSEYAGEKVTIAFHLSTGSESAGWYLDDVALVDTKESSTKTKKLFDQSAEITTAPKAKKDYPYSLDRTGREITSRSQLPVQATVTVKETGWQVKTNPQNGKFSIHHPPGTYTLQIDAYGYEPVKKSVTLTGKGTISPAIQMQALPKQKLSGQVISSSGKKIANATIFILGDEKSKPVKTDSNGNYELDIYEGKHTIKVYAADYIGKTETVEIGAGKDLRHDFQLDRFEKSVVDEIKYDNGSYGKNLAFGKKGNGFAVRMSLAEGKEMVMVTGAKLQFWADHVPKPGGEDILIAVYDAKGPDGSPGNKLAGPIHAKAKRDLYSWTQVDLSDLGIVVDGDFYIAYLQADNYPYIPGFVSDGDSQHATGRSWDYIGGQWFHANESYGNYMIRADVAYGEASTVVRPEITTPEDGMFTNEENITVEGTAAPDATIQLLVNGEEAMMTDADSAGQFFASVPLAEGENELLAVMVAEDGLEYQSEPVTVILDTKRPTLTIDSPQDGDVLTKRKVMVKGKTADEHIHEVKVNGKTADLTKDGKYAAEMILETGEQNIVVTAIDQAENTTTKRITVVVNEKDDDDGALKIEHLTPEEDVNLEAGESVKIAFDSKPGLRATFAIFMPLTNVKATTNAAELPMMETENGHYVGYWTATKNVQTEGAVIEVKVTDRSGRQAYAKAKGKLYINVK</sequence>
<dbReference type="PRINTS" id="PR00723">
    <property type="entry name" value="SUBTILISIN"/>
</dbReference>
<feature type="active site" description="Charge relay system" evidence="5">
    <location>
        <position position="214"/>
    </location>
</feature>
<dbReference type="Pfam" id="PF13715">
    <property type="entry name" value="CarbopepD_reg_2"/>
    <property type="match status" value="1"/>
</dbReference>
<evidence type="ECO:0000256" key="5">
    <source>
        <dbReference type="PROSITE-ProRule" id="PRU01240"/>
    </source>
</evidence>
<dbReference type="InterPro" id="IPR013320">
    <property type="entry name" value="ConA-like_dom_sf"/>
</dbReference>
<evidence type="ECO:0000256" key="1">
    <source>
        <dbReference type="ARBA" id="ARBA00011073"/>
    </source>
</evidence>
<dbReference type="Pfam" id="PF13620">
    <property type="entry name" value="CarboxypepD_reg"/>
    <property type="match status" value="1"/>
</dbReference>
<name>A0ABU5CH02_9BACI</name>
<dbReference type="PANTHER" id="PTHR43806:SF67">
    <property type="entry name" value="EGF-LIKE DOMAIN-CONTAINING PROTEIN"/>
    <property type="match status" value="1"/>
</dbReference>
<evidence type="ECO:0000256" key="2">
    <source>
        <dbReference type="ARBA" id="ARBA00022670"/>
    </source>
</evidence>
<dbReference type="PROSITE" id="PS00138">
    <property type="entry name" value="SUBTILASE_SER"/>
    <property type="match status" value="1"/>
</dbReference>
<keyword evidence="8" id="KW-1185">Reference proteome</keyword>
<dbReference type="Proteomes" id="UP001228376">
    <property type="component" value="Unassembled WGS sequence"/>
</dbReference>
<dbReference type="Gene3D" id="2.60.40.10">
    <property type="entry name" value="Immunoglobulins"/>
    <property type="match status" value="2"/>
</dbReference>
<dbReference type="Gene3D" id="3.40.50.200">
    <property type="entry name" value="Peptidase S8/S53 domain"/>
    <property type="match status" value="1"/>
</dbReference>
<dbReference type="EMBL" id="JAROCA020000001">
    <property type="protein sequence ID" value="MDY0404828.1"/>
    <property type="molecule type" value="Genomic_DNA"/>
</dbReference>
<comment type="caution">
    <text evidence="7">The sequence shown here is derived from an EMBL/GenBank/DDBJ whole genome shotgun (WGS) entry which is preliminary data.</text>
</comment>
<feature type="active site" description="Charge relay system" evidence="5">
    <location>
        <position position="261"/>
    </location>
</feature>
<dbReference type="SUPFAM" id="SSF52743">
    <property type="entry name" value="Subtilisin-like"/>
    <property type="match status" value="1"/>
</dbReference>
<evidence type="ECO:0000256" key="3">
    <source>
        <dbReference type="ARBA" id="ARBA00022801"/>
    </source>
</evidence>
<proteinExistence type="inferred from homology"/>
<dbReference type="InterPro" id="IPR008969">
    <property type="entry name" value="CarboxyPept-like_regulatory"/>
</dbReference>
<keyword evidence="3 5" id="KW-0378">Hydrolase</keyword>
<evidence type="ECO:0000313" key="8">
    <source>
        <dbReference type="Proteomes" id="UP001228376"/>
    </source>
</evidence>
<protein>
    <submittedName>
        <fullName evidence="7">S8 family serine peptidase</fullName>
    </submittedName>
</protein>
<reference evidence="7 8" key="1">
    <citation type="submission" date="2023-10" db="EMBL/GenBank/DDBJ databases">
        <title>179-bfca-hs.</title>
        <authorList>
            <person name="Miliotis G."/>
            <person name="Sengupta P."/>
            <person name="Hameed A."/>
            <person name="Chuvochina M."/>
            <person name="Mcdonagh F."/>
            <person name="Simpson A.C."/>
            <person name="Singh N.K."/>
            <person name="Rekha P.D."/>
            <person name="Raman K."/>
            <person name="Hugenholtz P."/>
            <person name="Venkateswaran K."/>
        </authorList>
    </citation>
    <scope>NUCLEOTIDE SEQUENCE [LARGE SCALE GENOMIC DNA]</scope>
    <source>
        <strain evidence="7 8">179-BFC-A-HS</strain>
    </source>
</reference>